<dbReference type="InterPro" id="IPR006091">
    <property type="entry name" value="Acyl-CoA_Oxase/DH_mid-dom"/>
</dbReference>
<dbReference type="Pfam" id="PF12806">
    <property type="entry name" value="Acyl-CoA_dh_C"/>
    <property type="match status" value="1"/>
</dbReference>
<keyword evidence="3 6" id="KW-0285">Flavoprotein</keyword>
<dbReference type="Pfam" id="PF02771">
    <property type="entry name" value="Acyl-CoA_dh_N"/>
    <property type="match status" value="1"/>
</dbReference>
<dbReference type="EC" id="1.3.8.-" evidence="11"/>
<organism evidence="11 12">
    <name type="scientific">Sphingosinicella xenopeptidilytica</name>
    <dbReference type="NCBI Taxonomy" id="364098"/>
    <lineage>
        <taxon>Bacteria</taxon>
        <taxon>Pseudomonadati</taxon>
        <taxon>Pseudomonadota</taxon>
        <taxon>Alphaproteobacteria</taxon>
        <taxon>Sphingomonadales</taxon>
        <taxon>Sphingosinicellaceae</taxon>
        <taxon>Sphingosinicella</taxon>
    </lineage>
</organism>
<name>A0ABW3C419_SPHXN</name>
<dbReference type="PANTHER" id="PTHR42803:SF1">
    <property type="entry name" value="BROAD-SPECIFICITY LINEAR ACYL-COA DEHYDROGENASE FADE5"/>
    <property type="match status" value="1"/>
</dbReference>
<keyword evidence="12" id="KW-1185">Reference proteome</keyword>
<evidence type="ECO:0000259" key="7">
    <source>
        <dbReference type="Pfam" id="PF00441"/>
    </source>
</evidence>
<protein>
    <submittedName>
        <fullName evidence="11">Acyl-CoA dehydrogenase</fullName>
        <ecNumber evidence="11">1.3.8.-</ecNumber>
    </submittedName>
</protein>
<dbReference type="Gene3D" id="1.20.140.10">
    <property type="entry name" value="Butyryl-CoA Dehydrogenase, subunit A, domain 3"/>
    <property type="match status" value="1"/>
</dbReference>
<dbReference type="InterPro" id="IPR036250">
    <property type="entry name" value="AcylCo_DH-like_C"/>
</dbReference>
<evidence type="ECO:0000256" key="1">
    <source>
        <dbReference type="ARBA" id="ARBA00001974"/>
    </source>
</evidence>
<evidence type="ECO:0000313" key="11">
    <source>
        <dbReference type="EMBL" id="MFD0848284.1"/>
    </source>
</evidence>
<dbReference type="PANTHER" id="PTHR42803">
    <property type="entry name" value="ACYL-COA DEHYDROGENASE"/>
    <property type="match status" value="1"/>
</dbReference>
<feature type="domain" description="Acyl-CoA oxidase/dehydrogenase middle" evidence="8">
    <location>
        <begin position="161"/>
        <end position="267"/>
    </location>
</feature>
<sequence length="581" mass="61500">MTYTAPITEQRFVLETIADLPGLAQLQHFEAATADLVDAILEEAGKLSAGVFAPLNRIGDTEAAKLANGVVTLPAGVREAYAAYVEGGWMTLGADPAWGGQGLPFVLATAVQEQLTSANMALSLCPMLSQGAIEALTAHGSEDQKQTYLTKIISGEWTGTMNLTEPQAGTDVGALRTTATPAEDGTWRIKGSKIFITWGEHDVAENIIHLVLARTPGSPKGTKGISLFVVPKFLVNADGSLGARNDLRCVSIEHKLGIHSSPTCTMSYGDNDDCVGYIIGGENAGMRAMFTMMNHARINVGLQGVSIAERAYQHALAYAKERVQVRRIIEFADVRRMLMTMRGLTEAARALTYLNAAAVDRAHAETDERAGREAQALADLLTPVTKAFSTDVGVEVASLGVQIFGGMGFIEETGAAQHYRDARIAPIYEGTNGIQAMDLVGRKLPQGRWKSLFADMRADFALLTGETAGLAPYLEDALAALESATTWLAEGGAAGGADDNAAGATPYLRMFGLTIGGWLLAKQAATAAQRLAAGEGDPAFLNAKIVTARFFAEQFLPQAAALLGPITRGAEALFAIPEEAL</sequence>
<dbReference type="SUPFAM" id="SSF56645">
    <property type="entry name" value="Acyl-CoA dehydrogenase NM domain-like"/>
    <property type="match status" value="1"/>
</dbReference>
<evidence type="ECO:0000256" key="6">
    <source>
        <dbReference type="RuleBase" id="RU362125"/>
    </source>
</evidence>
<comment type="similarity">
    <text evidence="2 6">Belongs to the acyl-CoA dehydrogenase family.</text>
</comment>
<evidence type="ECO:0000259" key="8">
    <source>
        <dbReference type="Pfam" id="PF02770"/>
    </source>
</evidence>
<dbReference type="RefSeq" id="WP_381488804.1">
    <property type="nucleotide sequence ID" value="NZ_JBHTIK010000005.1"/>
</dbReference>
<dbReference type="Gene3D" id="1.10.540.10">
    <property type="entry name" value="Acyl-CoA dehydrogenase/oxidase, N-terminal domain"/>
    <property type="match status" value="1"/>
</dbReference>
<dbReference type="InterPro" id="IPR025878">
    <property type="entry name" value="Acyl-CoA_dh-like_C_dom"/>
</dbReference>
<dbReference type="EMBL" id="JBHTIK010000005">
    <property type="protein sequence ID" value="MFD0848284.1"/>
    <property type="molecule type" value="Genomic_DNA"/>
</dbReference>
<feature type="domain" description="Acyl-CoA dehydrogenase/oxidase N-terminal" evidence="9">
    <location>
        <begin position="78"/>
        <end position="156"/>
    </location>
</feature>
<feature type="domain" description="Acyl-CoA dehydrogenase/oxidase C-terminal" evidence="7">
    <location>
        <begin position="283"/>
        <end position="439"/>
    </location>
</feature>
<dbReference type="Pfam" id="PF00441">
    <property type="entry name" value="Acyl-CoA_dh_1"/>
    <property type="match status" value="1"/>
</dbReference>
<accession>A0ABW3C419</accession>
<evidence type="ECO:0000259" key="9">
    <source>
        <dbReference type="Pfam" id="PF02771"/>
    </source>
</evidence>
<evidence type="ECO:0000256" key="3">
    <source>
        <dbReference type="ARBA" id="ARBA00022630"/>
    </source>
</evidence>
<dbReference type="SUPFAM" id="SSF47203">
    <property type="entry name" value="Acyl-CoA dehydrogenase C-terminal domain-like"/>
    <property type="match status" value="1"/>
</dbReference>
<feature type="domain" description="Acetyl-CoA dehydrogenase-like C-terminal" evidence="10">
    <location>
        <begin position="453"/>
        <end position="576"/>
    </location>
</feature>
<evidence type="ECO:0000313" key="12">
    <source>
        <dbReference type="Proteomes" id="UP001597124"/>
    </source>
</evidence>
<dbReference type="InterPro" id="IPR046373">
    <property type="entry name" value="Acyl-CoA_Oxase/DH_mid-dom_sf"/>
</dbReference>
<dbReference type="InterPro" id="IPR052166">
    <property type="entry name" value="Diverse_Acyl-CoA_DH"/>
</dbReference>
<dbReference type="InterPro" id="IPR009075">
    <property type="entry name" value="AcylCo_DH/oxidase_C"/>
</dbReference>
<dbReference type="Pfam" id="PF02770">
    <property type="entry name" value="Acyl-CoA_dh_M"/>
    <property type="match status" value="1"/>
</dbReference>
<reference evidence="12" key="1">
    <citation type="journal article" date="2019" name="Int. J. Syst. Evol. Microbiol.">
        <title>The Global Catalogue of Microorganisms (GCM) 10K type strain sequencing project: providing services to taxonomists for standard genome sequencing and annotation.</title>
        <authorList>
            <consortium name="The Broad Institute Genomics Platform"/>
            <consortium name="The Broad Institute Genome Sequencing Center for Infectious Disease"/>
            <person name="Wu L."/>
            <person name="Ma J."/>
        </authorList>
    </citation>
    <scope>NUCLEOTIDE SEQUENCE [LARGE SCALE GENOMIC DNA]</scope>
    <source>
        <strain evidence="12">CCUG 52537</strain>
    </source>
</reference>
<dbReference type="InterPro" id="IPR013786">
    <property type="entry name" value="AcylCoA_DH/ox_N"/>
</dbReference>
<evidence type="ECO:0000259" key="10">
    <source>
        <dbReference type="Pfam" id="PF12806"/>
    </source>
</evidence>
<dbReference type="GO" id="GO:0016491">
    <property type="term" value="F:oxidoreductase activity"/>
    <property type="evidence" value="ECO:0007669"/>
    <property type="project" value="UniProtKB-KW"/>
</dbReference>
<dbReference type="InterPro" id="IPR009100">
    <property type="entry name" value="AcylCoA_DH/oxidase_NM_dom_sf"/>
</dbReference>
<proteinExistence type="inferred from homology"/>
<keyword evidence="4 6" id="KW-0274">FAD</keyword>
<comment type="cofactor">
    <cofactor evidence="1 6">
        <name>FAD</name>
        <dbReference type="ChEBI" id="CHEBI:57692"/>
    </cofactor>
</comment>
<dbReference type="Proteomes" id="UP001597124">
    <property type="component" value="Unassembled WGS sequence"/>
</dbReference>
<dbReference type="InterPro" id="IPR037069">
    <property type="entry name" value="AcylCoA_DH/ox_N_sf"/>
</dbReference>
<evidence type="ECO:0000256" key="2">
    <source>
        <dbReference type="ARBA" id="ARBA00009347"/>
    </source>
</evidence>
<comment type="caution">
    <text evidence="11">The sequence shown here is derived from an EMBL/GenBank/DDBJ whole genome shotgun (WGS) entry which is preliminary data.</text>
</comment>
<evidence type="ECO:0000256" key="5">
    <source>
        <dbReference type="ARBA" id="ARBA00023002"/>
    </source>
</evidence>
<evidence type="ECO:0000256" key="4">
    <source>
        <dbReference type="ARBA" id="ARBA00022827"/>
    </source>
</evidence>
<keyword evidence="5 6" id="KW-0560">Oxidoreductase</keyword>
<dbReference type="Gene3D" id="2.40.110.10">
    <property type="entry name" value="Butyryl-CoA Dehydrogenase, subunit A, domain 2"/>
    <property type="match status" value="1"/>
</dbReference>
<gene>
    <name evidence="11" type="ORF">ACFQ00_08110</name>
</gene>